<keyword evidence="14" id="KW-1185">Reference proteome</keyword>
<comment type="similarity">
    <text evidence="3 10 11">Belongs to the ATPase epsilon chain family.</text>
</comment>
<evidence type="ECO:0000256" key="4">
    <source>
        <dbReference type="ARBA" id="ARBA00022448"/>
    </source>
</evidence>
<keyword evidence="10" id="KW-1003">Cell membrane</keyword>
<dbReference type="GO" id="GO:0005886">
    <property type="term" value="C:plasma membrane"/>
    <property type="evidence" value="ECO:0007669"/>
    <property type="project" value="UniProtKB-SubCell"/>
</dbReference>
<dbReference type="EMBL" id="QGLT01000001">
    <property type="protein sequence ID" value="PXZ02056.1"/>
    <property type="molecule type" value="Genomic_DNA"/>
</dbReference>
<evidence type="ECO:0000259" key="12">
    <source>
        <dbReference type="Pfam" id="PF02823"/>
    </source>
</evidence>
<dbReference type="GO" id="GO:0012505">
    <property type="term" value="C:endomembrane system"/>
    <property type="evidence" value="ECO:0007669"/>
    <property type="project" value="UniProtKB-SubCell"/>
</dbReference>
<dbReference type="InterPro" id="IPR036771">
    <property type="entry name" value="ATPsynth_dsu/esu_N"/>
</dbReference>
<evidence type="ECO:0000256" key="6">
    <source>
        <dbReference type="ARBA" id="ARBA00023065"/>
    </source>
</evidence>
<sequence length="142" mass="15938">MSIKLEIISPEKVVLSQTVDMAVLPALEGDIAAMEGHVPMIFLLRAGVIDLYQDNKVIHRLFVEDGFAEMQESCCTVLAKQVRKLNELSEEEGIKRLAKLQEEYNRVSGTNDTDKQRELIDRMQGANAIIDLAVSDKHNQTL</sequence>
<organism evidence="13 14">
    <name type="scientific">Commensalibacter melissae</name>
    <dbReference type="NCBI Taxonomy" id="2070537"/>
    <lineage>
        <taxon>Bacteria</taxon>
        <taxon>Pseudomonadati</taxon>
        <taxon>Pseudomonadota</taxon>
        <taxon>Alphaproteobacteria</taxon>
        <taxon>Acetobacterales</taxon>
        <taxon>Acetobacteraceae</taxon>
    </lineage>
</organism>
<proteinExistence type="inferred from homology"/>
<name>A0A318N3K1_9PROT</name>
<dbReference type="HAMAP" id="MF_00530">
    <property type="entry name" value="ATP_synth_epsil_bac"/>
    <property type="match status" value="1"/>
</dbReference>
<keyword evidence="5 10" id="KW-0375">Hydrogen ion transport</keyword>
<dbReference type="PANTHER" id="PTHR13822:SF10">
    <property type="entry name" value="ATP SYNTHASE EPSILON CHAIN, CHLOROPLASTIC"/>
    <property type="match status" value="1"/>
</dbReference>
<feature type="domain" description="ATP synthase F1 complex delta/epsilon subunit N-terminal" evidence="12">
    <location>
        <begin position="3"/>
        <end position="81"/>
    </location>
</feature>
<dbReference type="InterPro" id="IPR001469">
    <property type="entry name" value="ATP_synth_F1_dsu/esu"/>
</dbReference>
<dbReference type="AlphaFoldDB" id="A0A318N3K1"/>
<dbReference type="GO" id="GO:0046933">
    <property type="term" value="F:proton-transporting ATP synthase activity, rotational mechanism"/>
    <property type="evidence" value="ECO:0007669"/>
    <property type="project" value="UniProtKB-UniRule"/>
</dbReference>
<evidence type="ECO:0000256" key="7">
    <source>
        <dbReference type="ARBA" id="ARBA00023136"/>
    </source>
</evidence>
<dbReference type="Proteomes" id="UP000247565">
    <property type="component" value="Unassembled WGS sequence"/>
</dbReference>
<evidence type="ECO:0000256" key="2">
    <source>
        <dbReference type="ARBA" id="ARBA00004184"/>
    </source>
</evidence>
<comment type="subcellular location">
    <subcellularLocation>
        <location evidence="10">Cell membrane</location>
        <topology evidence="10">Peripheral membrane protein</topology>
    </subcellularLocation>
    <subcellularLocation>
        <location evidence="2">Endomembrane system</location>
        <topology evidence="2">Peripheral membrane protein</topology>
    </subcellularLocation>
</comment>
<evidence type="ECO:0000256" key="8">
    <source>
        <dbReference type="ARBA" id="ARBA00023196"/>
    </source>
</evidence>
<gene>
    <name evidence="10 13" type="primary">atpC</name>
    <name evidence="13" type="ORF">DK869_03415</name>
</gene>
<keyword evidence="7 10" id="KW-0472">Membrane</keyword>
<reference evidence="13 14" key="1">
    <citation type="submission" date="2018-05" db="EMBL/GenBank/DDBJ databases">
        <title>Reference genomes for bee gut microbiota database.</title>
        <authorList>
            <person name="Ellegaard K.M."/>
        </authorList>
    </citation>
    <scope>NUCLEOTIDE SEQUENCE [LARGE SCALE GENOMIC DNA]</scope>
    <source>
        <strain evidence="13 14">ESL0284</strain>
    </source>
</reference>
<dbReference type="RefSeq" id="WP_110438574.1">
    <property type="nucleotide sequence ID" value="NZ_CP046393.1"/>
</dbReference>
<keyword evidence="6 10" id="KW-0406">Ion transport</keyword>
<keyword evidence="4 10" id="KW-0813">Transport</keyword>
<comment type="caution">
    <text evidence="13">The sequence shown here is derived from an EMBL/GenBank/DDBJ whole genome shotgun (WGS) entry which is preliminary data.</text>
</comment>
<dbReference type="NCBIfam" id="TIGR01216">
    <property type="entry name" value="ATP_synt_epsi"/>
    <property type="match status" value="1"/>
</dbReference>
<comment type="subunit">
    <text evidence="10 11">F-type ATPases have 2 components, CF(1) - the catalytic core - and CF(0) - the membrane proton channel. CF(1) has five subunits: alpha(3), beta(3), gamma(1), delta(1), epsilon(1). CF(0) has three main subunits: a, b and c.</text>
</comment>
<evidence type="ECO:0000313" key="14">
    <source>
        <dbReference type="Proteomes" id="UP000247565"/>
    </source>
</evidence>
<evidence type="ECO:0000256" key="1">
    <source>
        <dbReference type="ARBA" id="ARBA00003543"/>
    </source>
</evidence>
<dbReference type="GO" id="GO:0045259">
    <property type="term" value="C:proton-transporting ATP synthase complex"/>
    <property type="evidence" value="ECO:0007669"/>
    <property type="project" value="UniProtKB-KW"/>
</dbReference>
<dbReference type="GO" id="GO:0005524">
    <property type="term" value="F:ATP binding"/>
    <property type="evidence" value="ECO:0007669"/>
    <property type="project" value="UniProtKB-UniRule"/>
</dbReference>
<comment type="function">
    <text evidence="1 10">Produces ATP from ADP in the presence of a proton gradient across the membrane.</text>
</comment>
<dbReference type="OrthoDB" id="9799969at2"/>
<dbReference type="CDD" id="cd12152">
    <property type="entry name" value="F1-ATPase_delta"/>
    <property type="match status" value="1"/>
</dbReference>
<evidence type="ECO:0000256" key="5">
    <source>
        <dbReference type="ARBA" id="ARBA00022781"/>
    </source>
</evidence>
<dbReference type="InterPro" id="IPR020546">
    <property type="entry name" value="ATP_synth_F1_dsu/esu_N"/>
</dbReference>
<dbReference type="Gene3D" id="2.60.15.10">
    <property type="entry name" value="F0F1 ATP synthase delta/epsilon subunit, N-terminal"/>
    <property type="match status" value="1"/>
</dbReference>
<evidence type="ECO:0000256" key="10">
    <source>
        <dbReference type="HAMAP-Rule" id="MF_00530"/>
    </source>
</evidence>
<protein>
    <recommendedName>
        <fullName evidence="10">ATP synthase epsilon chain</fullName>
    </recommendedName>
    <alternativeName>
        <fullName evidence="10">ATP synthase F1 sector epsilon subunit</fullName>
    </alternativeName>
    <alternativeName>
        <fullName evidence="10">F-ATPase epsilon subunit</fullName>
    </alternativeName>
</protein>
<evidence type="ECO:0000256" key="11">
    <source>
        <dbReference type="RuleBase" id="RU003656"/>
    </source>
</evidence>
<evidence type="ECO:0000313" key="13">
    <source>
        <dbReference type="EMBL" id="PXZ02056.1"/>
    </source>
</evidence>
<keyword evidence="8 10" id="KW-0139">CF(1)</keyword>
<dbReference type="Pfam" id="PF02823">
    <property type="entry name" value="ATP-synt_DE_N"/>
    <property type="match status" value="1"/>
</dbReference>
<dbReference type="SUPFAM" id="SSF51344">
    <property type="entry name" value="Epsilon subunit of F1F0-ATP synthase N-terminal domain"/>
    <property type="match status" value="1"/>
</dbReference>
<dbReference type="PANTHER" id="PTHR13822">
    <property type="entry name" value="ATP SYNTHASE DELTA/EPSILON CHAIN"/>
    <property type="match status" value="1"/>
</dbReference>
<evidence type="ECO:0000256" key="9">
    <source>
        <dbReference type="ARBA" id="ARBA00023310"/>
    </source>
</evidence>
<evidence type="ECO:0000256" key="3">
    <source>
        <dbReference type="ARBA" id="ARBA00005712"/>
    </source>
</evidence>
<accession>A0A318N3K1</accession>
<keyword evidence="9 10" id="KW-0066">ATP synthesis</keyword>